<dbReference type="Gene3D" id="3.30.710.10">
    <property type="entry name" value="Potassium Channel Kv1.1, Chain A"/>
    <property type="match status" value="1"/>
</dbReference>
<dbReference type="CDD" id="cd18229">
    <property type="entry name" value="BTB_POZ_ZBTB45"/>
    <property type="match status" value="1"/>
</dbReference>
<evidence type="ECO:0000256" key="8">
    <source>
        <dbReference type="ARBA" id="ARBA00023163"/>
    </source>
</evidence>
<feature type="region of interest" description="Disordered" evidence="11">
    <location>
        <begin position="613"/>
        <end position="645"/>
    </location>
</feature>
<dbReference type="AlphaFoldDB" id="A0A6J2VW48"/>
<evidence type="ECO:0000256" key="7">
    <source>
        <dbReference type="ARBA" id="ARBA00023125"/>
    </source>
</evidence>
<evidence type="ECO:0000259" key="13">
    <source>
        <dbReference type="PROSITE" id="PS50157"/>
    </source>
</evidence>
<feature type="domain" description="C2H2-type" evidence="13">
    <location>
        <begin position="507"/>
        <end position="534"/>
    </location>
</feature>
<dbReference type="RefSeq" id="XP_030636158.1">
    <property type="nucleotide sequence ID" value="XM_030780298.1"/>
</dbReference>
<dbReference type="GO" id="GO:0000981">
    <property type="term" value="F:DNA-binding transcription factor activity, RNA polymerase II-specific"/>
    <property type="evidence" value="ECO:0007669"/>
    <property type="project" value="TreeGrafter"/>
</dbReference>
<evidence type="ECO:0000256" key="6">
    <source>
        <dbReference type="ARBA" id="ARBA00023015"/>
    </source>
</evidence>
<keyword evidence="3" id="KW-0677">Repeat</keyword>
<keyword evidence="2" id="KW-0479">Metal-binding</keyword>
<dbReference type="PANTHER" id="PTHR46105:SF22">
    <property type="entry name" value="ZINC FINGER AND BTB DOMAIN CONTAINING 45"/>
    <property type="match status" value="1"/>
</dbReference>
<evidence type="ECO:0000256" key="9">
    <source>
        <dbReference type="ARBA" id="ARBA00023242"/>
    </source>
</evidence>
<dbReference type="InParanoid" id="A0A6J2VW48"/>
<evidence type="ECO:0000313" key="14">
    <source>
        <dbReference type="Proteomes" id="UP000504632"/>
    </source>
</evidence>
<feature type="compositionally biased region" description="Low complexity" evidence="11">
    <location>
        <begin position="161"/>
        <end position="174"/>
    </location>
</feature>
<evidence type="ECO:0000256" key="2">
    <source>
        <dbReference type="ARBA" id="ARBA00022723"/>
    </source>
</evidence>
<dbReference type="SMART" id="SM00355">
    <property type="entry name" value="ZnF_C2H2"/>
    <property type="match status" value="4"/>
</dbReference>
<dbReference type="PROSITE" id="PS50157">
    <property type="entry name" value="ZINC_FINGER_C2H2_2"/>
    <property type="match status" value="4"/>
</dbReference>
<keyword evidence="4 10" id="KW-0863">Zinc-finger</keyword>
<dbReference type="GO" id="GO:0000978">
    <property type="term" value="F:RNA polymerase II cis-regulatory region sequence-specific DNA binding"/>
    <property type="evidence" value="ECO:0007669"/>
    <property type="project" value="TreeGrafter"/>
</dbReference>
<evidence type="ECO:0000256" key="4">
    <source>
        <dbReference type="ARBA" id="ARBA00022771"/>
    </source>
</evidence>
<gene>
    <name evidence="15" type="primary">zbtb45</name>
</gene>
<comment type="subcellular location">
    <subcellularLocation>
        <location evidence="1">Nucleus</location>
    </subcellularLocation>
</comment>
<name>A0A6J2VW48_CHACN</name>
<protein>
    <submittedName>
        <fullName evidence="15">Zinc finger and BTB domain-containing protein 45</fullName>
    </submittedName>
</protein>
<dbReference type="Pfam" id="PF00096">
    <property type="entry name" value="zf-C2H2"/>
    <property type="match status" value="4"/>
</dbReference>
<dbReference type="PROSITE" id="PS00028">
    <property type="entry name" value="ZINC_FINGER_C2H2_1"/>
    <property type="match status" value="4"/>
</dbReference>
<dbReference type="InterPro" id="IPR036236">
    <property type="entry name" value="Znf_C2H2_sf"/>
</dbReference>
<dbReference type="OrthoDB" id="10261408at2759"/>
<evidence type="ECO:0000256" key="11">
    <source>
        <dbReference type="SAM" id="MobiDB-lite"/>
    </source>
</evidence>
<feature type="compositionally biased region" description="Basic and acidic residues" evidence="11">
    <location>
        <begin position="322"/>
        <end position="335"/>
    </location>
</feature>
<dbReference type="InterPro" id="IPR050457">
    <property type="entry name" value="ZnFinger_BTB_dom_contain"/>
</dbReference>
<feature type="region of interest" description="Disordered" evidence="11">
    <location>
        <begin position="413"/>
        <end position="437"/>
    </location>
</feature>
<evidence type="ECO:0000256" key="3">
    <source>
        <dbReference type="ARBA" id="ARBA00022737"/>
    </source>
</evidence>
<keyword evidence="7" id="KW-0238">DNA-binding</keyword>
<feature type="domain" description="C2H2-type" evidence="13">
    <location>
        <begin position="563"/>
        <end position="590"/>
    </location>
</feature>
<keyword evidence="9" id="KW-0539">Nucleus</keyword>
<keyword evidence="5" id="KW-0862">Zinc</keyword>
<evidence type="ECO:0000256" key="1">
    <source>
        <dbReference type="ARBA" id="ARBA00004123"/>
    </source>
</evidence>
<accession>A0A6J2VW48</accession>
<dbReference type="Proteomes" id="UP000504632">
    <property type="component" value="Chromosome 7"/>
</dbReference>
<keyword evidence="14" id="KW-1185">Reference proteome</keyword>
<reference evidence="15" key="1">
    <citation type="submission" date="2025-08" db="UniProtKB">
        <authorList>
            <consortium name="RefSeq"/>
        </authorList>
    </citation>
    <scope>IDENTIFICATION</scope>
</reference>
<proteinExistence type="predicted"/>
<keyword evidence="8" id="KW-0804">Transcription</keyword>
<dbReference type="GO" id="GO:0005634">
    <property type="term" value="C:nucleus"/>
    <property type="evidence" value="ECO:0007669"/>
    <property type="project" value="UniProtKB-SubCell"/>
</dbReference>
<feature type="compositionally biased region" description="Low complexity" evidence="11">
    <location>
        <begin position="629"/>
        <end position="639"/>
    </location>
</feature>
<evidence type="ECO:0000313" key="15">
    <source>
        <dbReference type="RefSeq" id="XP_030636158.1"/>
    </source>
</evidence>
<feature type="region of interest" description="Disordered" evidence="11">
    <location>
        <begin position="139"/>
        <end position="174"/>
    </location>
</feature>
<evidence type="ECO:0000259" key="12">
    <source>
        <dbReference type="PROSITE" id="PS50097"/>
    </source>
</evidence>
<dbReference type="FunFam" id="3.30.160.60:FF:000304">
    <property type="entry name" value="Zinc finger and BTB domain-containing protein 20"/>
    <property type="match status" value="1"/>
</dbReference>
<dbReference type="InterPro" id="IPR013087">
    <property type="entry name" value="Znf_C2H2_type"/>
</dbReference>
<dbReference type="SUPFAM" id="SSF54695">
    <property type="entry name" value="POZ domain"/>
    <property type="match status" value="1"/>
</dbReference>
<dbReference type="SUPFAM" id="SSF57667">
    <property type="entry name" value="beta-beta-alpha zinc fingers"/>
    <property type="match status" value="2"/>
</dbReference>
<feature type="compositionally biased region" description="Basic and acidic residues" evidence="11">
    <location>
        <begin position="149"/>
        <end position="160"/>
    </location>
</feature>
<dbReference type="CTD" id="84878"/>
<sequence>MSSGSETVHYIHLHNASQSVLEALRSQRRKGLFCDVTVRIHDSSLRAHACVLAAGSPFFQDKLLLGHSEISVPPLVPAETVRQLVDFMYSGSLVVVHSQALCILTAASILQIKTVIDECTQIISQKRVGSGAVGVPTGSGLPVGGVLPKQEERAGSKGRDSSSTGSSGSTGPVSLQGLGNFSMGSCSSAGMGTGLGEGGVGGDPGSMDAAAGVGLMPLGDGGPGPVCRPDGFGAPGGSAGMLKAGPCSQDLSFILGQPTDRTTNTSGMDVGPGQHRGCVSVGPVPGNAARDGLRGSSVEYGTVGDELAVGIDRYNEEEEMEGSDRGRDGDRERGAGHSRKQRQPLRLQVVGEEEVVIKHEGTQDSTAALFDLEAGRGDGGHGSAHEAATVFGQGGFYDEPGVFPASFWPQTDASQSLVSNPRGRVPKPPSPPPSSQAVSNQLLFQYPVSEAPPTSSYYAGGPMLMDSMAETCQQAPPPTPLTPAPPPATPSCVAGPSFPAQSSETSFDCSHCGKSLRSRKNYSKHMFIHSGQKPHQCSICWRSFSLRDYLLKHMVVHTGVRAFQCSVCSKRFTQKSSLNVHMRTHRVERTFSCPVCHRAFTHRTLLERHVLQHDHGPPLKPNPHSLESANNNNNNNNANPQPPTH</sequence>
<organism evidence="14 15">
    <name type="scientific">Chanos chanos</name>
    <name type="common">Milkfish</name>
    <name type="synonym">Mugil chanos</name>
    <dbReference type="NCBI Taxonomy" id="29144"/>
    <lineage>
        <taxon>Eukaryota</taxon>
        <taxon>Metazoa</taxon>
        <taxon>Chordata</taxon>
        <taxon>Craniata</taxon>
        <taxon>Vertebrata</taxon>
        <taxon>Euteleostomi</taxon>
        <taxon>Actinopterygii</taxon>
        <taxon>Neopterygii</taxon>
        <taxon>Teleostei</taxon>
        <taxon>Ostariophysi</taxon>
        <taxon>Gonorynchiformes</taxon>
        <taxon>Chanidae</taxon>
        <taxon>Chanos</taxon>
    </lineage>
</organism>
<dbReference type="InterPro" id="IPR011333">
    <property type="entry name" value="SKP1/BTB/POZ_sf"/>
</dbReference>
<dbReference type="PROSITE" id="PS50097">
    <property type="entry name" value="BTB"/>
    <property type="match status" value="1"/>
</dbReference>
<dbReference type="FunFam" id="3.30.160.60:FF:000315">
    <property type="entry name" value="Zinc finger and BTB domain-containing protein 20"/>
    <property type="match status" value="1"/>
</dbReference>
<feature type="domain" description="C2H2-type" evidence="13">
    <location>
        <begin position="535"/>
        <end position="562"/>
    </location>
</feature>
<evidence type="ECO:0000256" key="10">
    <source>
        <dbReference type="PROSITE-ProRule" id="PRU00042"/>
    </source>
</evidence>
<keyword evidence="6" id="KW-0805">Transcription regulation</keyword>
<dbReference type="GeneID" id="115817057"/>
<feature type="domain" description="BTB" evidence="12">
    <location>
        <begin position="34"/>
        <end position="97"/>
    </location>
</feature>
<dbReference type="GO" id="GO:0008270">
    <property type="term" value="F:zinc ion binding"/>
    <property type="evidence" value="ECO:0007669"/>
    <property type="project" value="UniProtKB-KW"/>
</dbReference>
<dbReference type="PANTHER" id="PTHR46105">
    <property type="entry name" value="AGAP004733-PA"/>
    <property type="match status" value="1"/>
</dbReference>
<feature type="domain" description="C2H2-type" evidence="13">
    <location>
        <begin position="591"/>
        <end position="618"/>
    </location>
</feature>
<dbReference type="InterPro" id="IPR000210">
    <property type="entry name" value="BTB/POZ_dom"/>
</dbReference>
<dbReference type="SMART" id="SM00225">
    <property type="entry name" value="BTB"/>
    <property type="match status" value="1"/>
</dbReference>
<evidence type="ECO:0000256" key="5">
    <source>
        <dbReference type="ARBA" id="ARBA00022833"/>
    </source>
</evidence>
<dbReference type="Gene3D" id="3.30.160.60">
    <property type="entry name" value="Classic Zinc Finger"/>
    <property type="match status" value="4"/>
</dbReference>
<dbReference type="Pfam" id="PF00651">
    <property type="entry name" value="BTB"/>
    <property type="match status" value="1"/>
</dbReference>
<feature type="region of interest" description="Disordered" evidence="11">
    <location>
        <begin position="312"/>
        <end position="344"/>
    </location>
</feature>